<organism evidence="7 8">
    <name type="scientific">Lasius platythorax</name>
    <dbReference type="NCBI Taxonomy" id="488582"/>
    <lineage>
        <taxon>Eukaryota</taxon>
        <taxon>Metazoa</taxon>
        <taxon>Ecdysozoa</taxon>
        <taxon>Arthropoda</taxon>
        <taxon>Hexapoda</taxon>
        <taxon>Insecta</taxon>
        <taxon>Pterygota</taxon>
        <taxon>Neoptera</taxon>
        <taxon>Endopterygota</taxon>
        <taxon>Hymenoptera</taxon>
        <taxon>Apocrita</taxon>
        <taxon>Aculeata</taxon>
        <taxon>Formicoidea</taxon>
        <taxon>Formicidae</taxon>
        <taxon>Formicinae</taxon>
        <taxon>Lasius</taxon>
        <taxon>Lasius</taxon>
    </lineage>
</organism>
<dbReference type="PANTHER" id="PTHR11461:SF211">
    <property type="entry name" value="GH10112P-RELATED"/>
    <property type="match status" value="1"/>
</dbReference>
<proteinExistence type="inferred from homology"/>
<dbReference type="SMART" id="SM00093">
    <property type="entry name" value="SERPIN"/>
    <property type="match status" value="1"/>
</dbReference>
<dbReference type="InterPro" id="IPR000215">
    <property type="entry name" value="Serpin_fam"/>
</dbReference>
<sequence length="417" mass="46006">MMNKMRTLQKSLLALCLFASTMASPTGTKDETALQAVSQGAQLFSTNFIKTVAKEQQGNLISSPLSADIALSMAANGAAGSTEAQFRDVLQLPPKTQALNGFQNLIDILNNVENVTLKLANKLFIGKDFPVKSQYKQDLQTYYRSDIESVDFSQSAKAADTINTWSKEKTNNRIDNIVQASDLDPSLALVLANAVYFKGNWAHQFAASATTDRSFHVDANTIKQVPTMYRKGNYKYVELPEHEAKCIELPYANKEVSMVIILPDKIDGLATLIDKLEEVSVACNTRLAQTYEREVRVFLPKFKTESKLDLGDTLSQKMGLSEPFSNTANFNGISDVPVKIDKVVQKAFIEVNEEGSEAAAVTGVEMVNYSIILNQAIQDFNVDRPFFYGIVSSKPEEEAYIPLFAGFVTEPKVASDN</sequence>
<evidence type="ECO:0000256" key="3">
    <source>
        <dbReference type="ARBA" id="ARBA00022900"/>
    </source>
</evidence>
<evidence type="ECO:0000256" key="4">
    <source>
        <dbReference type="RuleBase" id="RU000411"/>
    </source>
</evidence>
<comment type="similarity">
    <text evidence="1 4">Belongs to the serpin family.</text>
</comment>
<evidence type="ECO:0000256" key="5">
    <source>
        <dbReference type="SAM" id="SignalP"/>
    </source>
</evidence>
<dbReference type="CDD" id="cd19601">
    <property type="entry name" value="serpin42Da-like"/>
    <property type="match status" value="1"/>
</dbReference>
<dbReference type="InterPro" id="IPR042185">
    <property type="entry name" value="Serpin_sf_2"/>
</dbReference>
<dbReference type="Gene3D" id="2.30.39.10">
    <property type="entry name" value="Alpha-1-antitrypsin, domain 1"/>
    <property type="match status" value="1"/>
</dbReference>
<protein>
    <recommendedName>
        <fullName evidence="6">Serpin domain-containing protein</fullName>
    </recommendedName>
</protein>
<dbReference type="EMBL" id="OZ034830">
    <property type="protein sequence ID" value="CAL1686957.1"/>
    <property type="molecule type" value="Genomic_DNA"/>
</dbReference>
<dbReference type="PANTHER" id="PTHR11461">
    <property type="entry name" value="SERINE PROTEASE INHIBITOR, SERPIN"/>
    <property type="match status" value="1"/>
</dbReference>
<dbReference type="InterPro" id="IPR036186">
    <property type="entry name" value="Serpin_sf"/>
</dbReference>
<keyword evidence="2" id="KW-0646">Protease inhibitor</keyword>
<dbReference type="InterPro" id="IPR023795">
    <property type="entry name" value="Serpin_CS"/>
</dbReference>
<evidence type="ECO:0000259" key="6">
    <source>
        <dbReference type="SMART" id="SM00093"/>
    </source>
</evidence>
<evidence type="ECO:0000313" key="7">
    <source>
        <dbReference type="EMBL" id="CAL1686957.1"/>
    </source>
</evidence>
<dbReference type="Proteomes" id="UP001497644">
    <property type="component" value="Chromosome 7"/>
</dbReference>
<dbReference type="Pfam" id="PF00079">
    <property type="entry name" value="Serpin"/>
    <property type="match status" value="1"/>
</dbReference>
<dbReference type="AlphaFoldDB" id="A0AAV2P355"/>
<feature type="signal peptide" evidence="5">
    <location>
        <begin position="1"/>
        <end position="23"/>
    </location>
</feature>
<dbReference type="SUPFAM" id="SSF56574">
    <property type="entry name" value="Serpins"/>
    <property type="match status" value="1"/>
</dbReference>
<name>A0AAV2P355_9HYME</name>
<dbReference type="PROSITE" id="PS00284">
    <property type="entry name" value="SERPIN"/>
    <property type="match status" value="1"/>
</dbReference>
<evidence type="ECO:0000313" key="8">
    <source>
        <dbReference type="Proteomes" id="UP001497644"/>
    </source>
</evidence>
<dbReference type="GO" id="GO:0005615">
    <property type="term" value="C:extracellular space"/>
    <property type="evidence" value="ECO:0007669"/>
    <property type="project" value="InterPro"/>
</dbReference>
<keyword evidence="3" id="KW-0722">Serine protease inhibitor</keyword>
<evidence type="ECO:0000256" key="2">
    <source>
        <dbReference type="ARBA" id="ARBA00022690"/>
    </source>
</evidence>
<keyword evidence="8" id="KW-1185">Reference proteome</keyword>
<dbReference type="InterPro" id="IPR023796">
    <property type="entry name" value="Serpin_dom"/>
</dbReference>
<accession>A0AAV2P355</accession>
<dbReference type="Gene3D" id="3.30.497.10">
    <property type="entry name" value="Antithrombin, subunit I, domain 2"/>
    <property type="match status" value="1"/>
</dbReference>
<keyword evidence="5" id="KW-0732">Signal</keyword>
<feature type="chain" id="PRO_5043371200" description="Serpin domain-containing protein" evidence="5">
    <location>
        <begin position="24"/>
        <end position="417"/>
    </location>
</feature>
<evidence type="ECO:0000256" key="1">
    <source>
        <dbReference type="ARBA" id="ARBA00009500"/>
    </source>
</evidence>
<feature type="domain" description="Serpin" evidence="6">
    <location>
        <begin position="46"/>
        <end position="411"/>
    </location>
</feature>
<dbReference type="GO" id="GO:0004867">
    <property type="term" value="F:serine-type endopeptidase inhibitor activity"/>
    <property type="evidence" value="ECO:0007669"/>
    <property type="project" value="UniProtKB-KW"/>
</dbReference>
<reference evidence="7" key="1">
    <citation type="submission" date="2024-04" db="EMBL/GenBank/DDBJ databases">
        <authorList>
            <consortium name="Molecular Ecology Group"/>
        </authorList>
    </citation>
    <scope>NUCLEOTIDE SEQUENCE</scope>
</reference>
<dbReference type="InterPro" id="IPR042178">
    <property type="entry name" value="Serpin_sf_1"/>
</dbReference>
<gene>
    <name evidence="7" type="ORF">LPLAT_LOCUS12250</name>
</gene>